<dbReference type="PANTHER" id="PTHR48081:SF31">
    <property type="entry name" value="STERYL ACETYL HYDROLASE MUG81-RELATED"/>
    <property type="match status" value="1"/>
</dbReference>
<dbReference type="InterPro" id="IPR029058">
    <property type="entry name" value="AB_hydrolase_fold"/>
</dbReference>
<dbReference type="SUPFAM" id="SSF53474">
    <property type="entry name" value="alpha/beta-Hydrolases"/>
    <property type="match status" value="1"/>
</dbReference>
<dbReference type="InterPro" id="IPR013094">
    <property type="entry name" value="AB_hydrolase_3"/>
</dbReference>
<sequence>MAENFSKTDKLRLGLRFCRAPFQVLAYVLRGVVLASARQLPLRPYVLCAVAKALQDIFDAHDIQYLCPPSKQVYASWVQQKLARSKHSDATGRLSHDTEPLEDGRSSILWIGDRNRAKKVVLFFHGGGYTTPLLNEYMEWNWRANITAGIETETEVAVAILEYSLAPGARYPTQLCQAASALAHLLSSGFSPKNIILGGDSAGGNLVGQLLAHLIWPHPDAVRIKLTEPLAGVFLVSPWLAKSTNDRSFAENGAIDMLSASFVNLVSGEVLGTDTAQKTDDWSSYAFPLNMTRPWIDKLDTLTNKMYLSVGYHEVLRDQCIQFVEEVRRTNSGLELDFDLQEKMAHDFILLECEEKRNGECVEAMKSWVKTAITADL</sequence>
<name>A0ABY6U647_BIOOC</name>
<gene>
    <name evidence="3" type="ORF">CLO192961_LOCUS174766</name>
</gene>
<dbReference type="Gene3D" id="3.40.50.1820">
    <property type="entry name" value="alpha/beta hydrolase"/>
    <property type="match status" value="1"/>
</dbReference>
<proteinExistence type="predicted"/>
<dbReference type="InterPro" id="IPR050300">
    <property type="entry name" value="GDXG_lipolytic_enzyme"/>
</dbReference>
<dbReference type="PANTHER" id="PTHR48081">
    <property type="entry name" value="AB HYDROLASE SUPERFAMILY PROTEIN C4A8.06C"/>
    <property type="match status" value="1"/>
</dbReference>
<comment type="caution">
    <text evidence="3">The sequence shown here is derived from an EMBL/GenBank/DDBJ whole genome shotgun (WGS) entry which is preliminary data.</text>
</comment>
<dbReference type="Pfam" id="PF07859">
    <property type="entry name" value="Abhydrolase_3"/>
    <property type="match status" value="1"/>
</dbReference>
<dbReference type="Proteomes" id="UP000766486">
    <property type="component" value="Unassembled WGS sequence"/>
</dbReference>
<evidence type="ECO:0000259" key="2">
    <source>
        <dbReference type="Pfam" id="PF07859"/>
    </source>
</evidence>
<keyword evidence="4" id="KW-1185">Reference proteome</keyword>
<organism evidence="3 4">
    <name type="scientific">Bionectria ochroleuca</name>
    <name type="common">Gliocladium roseum</name>
    <dbReference type="NCBI Taxonomy" id="29856"/>
    <lineage>
        <taxon>Eukaryota</taxon>
        <taxon>Fungi</taxon>
        <taxon>Dikarya</taxon>
        <taxon>Ascomycota</taxon>
        <taxon>Pezizomycotina</taxon>
        <taxon>Sordariomycetes</taxon>
        <taxon>Hypocreomycetidae</taxon>
        <taxon>Hypocreales</taxon>
        <taxon>Bionectriaceae</taxon>
        <taxon>Clonostachys</taxon>
    </lineage>
</organism>
<feature type="domain" description="Alpha/beta hydrolase fold-3" evidence="2">
    <location>
        <begin position="121"/>
        <end position="349"/>
    </location>
</feature>
<protein>
    <recommendedName>
        <fullName evidence="2">Alpha/beta hydrolase fold-3 domain-containing protein</fullName>
    </recommendedName>
</protein>
<evidence type="ECO:0000256" key="1">
    <source>
        <dbReference type="ARBA" id="ARBA00022801"/>
    </source>
</evidence>
<dbReference type="EMBL" id="CABFNS010000739">
    <property type="protein sequence ID" value="VUC25776.1"/>
    <property type="molecule type" value="Genomic_DNA"/>
</dbReference>
<accession>A0ABY6U647</accession>
<reference evidence="3 4" key="1">
    <citation type="submission" date="2019-06" db="EMBL/GenBank/DDBJ databases">
        <authorList>
            <person name="Broberg M."/>
        </authorList>
    </citation>
    <scope>NUCLEOTIDE SEQUENCE [LARGE SCALE GENOMIC DNA]</scope>
</reference>
<evidence type="ECO:0000313" key="4">
    <source>
        <dbReference type="Proteomes" id="UP000766486"/>
    </source>
</evidence>
<keyword evidence="1" id="KW-0378">Hydrolase</keyword>
<evidence type="ECO:0000313" key="3">
    <source>
        <dbReference type="EMBL" id="VUC25776.1"/>
    </source>
</evidence>